<dbReference type="STRING" id="1237085.Ngar_c21300"/>
<proteinExistence type="predicted"/>
<evidence type="ECO:0000313" key="1">
    <source>
        <dbReference type="EMBL" id="AFU59061.1"/>
    </source>
</evidence>
<dbReference type="GO" id="GO:0032259">
    <property type="term" value="P:methylation"/>
    <property type="evidence" value="ECO:0007669"/>
    <property type="project" value="UniProtKB-KW"/>
</dbReference>
<dbReference type="Proteomes" id="UP000008037">
    <property type="component" value="Chromosome"/>
</dbReference>
<accession>K0ICF8</accession>
<protein>
    <submittedName>
        <fullName evidence="1">Putative menaquinone biosynthesis methyltransferase UbiE</fullName>
        <ecNumber evidence="1">2.1.1.-</ecNumber>
    </submittedName>
</protein>
<gene>
    <name evidence="1" type="primary">ubiE2</name>
    <name evidence="1" type="ordered locus">Ngar_c21300</name>
</gene>
<evidence type="ECO:0000313" key="2">
    <source>
        <dbReference type="Proteomes" id="UP000008037"/>
    </source>
</evidence>
<sequence>MRCQFTKYKPSNIGARPLIYFYSMHNSKYGYISTTYMLLVHEGHASARRFFTPANAGSYDSVVRLATFGQDSVWKRKVVKAVGSRKSVLELACGTGVLSSMFLGAGRSVVGIDLTFEYLRASRRKPQMAAVAQGTAEVLPYRNESFDAVASSYLAKYVDIEKVIDECWRVLKPGGIIIFHDFTYPSGIMRSLWNAHFAVLRLAGRLVTSWRTVFDQLDSVIKNSDWVNKTSDVLYIRGFQNVDCKYYTAGTAAIVSAEKP</sequence>
<name>K0ICF8_NITGG</name>
<dbReference type="AlphaFoldDB" id="K0ICF8"/>
<keyword evidence="1" id="KW-0489">Methyltransferase</keyword>
<dbReference type="GO" id="GO:0008168">
    <property type="term" value="F:methyltransferase activity"/>
    <property type="evidence" value="ECO:0007669"/>
    <property type="project" value="UniProtKB-KW"/>
</dbReference>
<dbReference type="PANTHER" id="PTHR43591:SF110">
    <property type="entry name" value="RHODANESE DOMAIN-CONTAINING PROTEIN"/>
    <property type="match status" value="1"/>
</dbReference>
<dbReference type="InterPro" id="IPR029063">
    <property type="entry name" value="SAM-dependent_MTases_sf"/>
</dbReference>
<organism evidence="1 2">
    <name type="scientific">Nitrososphaera gargensis (strain Ga9.2)</name>
    <dbReference type="NCBI Taxonomy" id="1237085"/>
    <lineage>
        <taxon>Archaea</taxon>
        <taxon>Nitrososphaerota</taxon>
        <taxon>Nitrososphaeria</taxon>
        <taxon>Nitrososphaerales</taxon>
        <taxon>Nitrososphaeraceae</taxon>
        <taxon>Nitrososphaera</taxon>
    </lineage>
</organism>
<dbReference type="CDD" id="cd02440">
    <property type="entry name" value="AdoMet_MTases"/>
    <property type="match status" value="1"/>
</dbReference>
<dbReference type="EMBL" id="CP002408">
    <property type="protein sequence ID" value="AFU59061.1"/>
    <property type="molecule type" value="Genomic_DNA"/>
</dbReference>
<keyword evidence="2" id="KW-1185">Reference proteome</keyword>
<keyword evidence="1" id="KW-0808">Transferase</keyword>
<dbReference type="Pfam" id="PF01209">
    <property type="entry name" value="Ubie_methyltran"/>
    <property type="match status" value="1"/>
</dbReference>
<dbReference type="EC" id="2.1.1.-" evidence="1"/>
<dbReference type="SUPFAM" id="SSF53335">
    <property type="entry name" value="S-adenosyl-L-methionine-dependent methyltransferases"/>
    <property type="match status" value="1"/>
</dbReference>
<reference evidence="1 2" key="1">
    <citation type="journal article" date="2012" name="Environ. Microbiol.">
        <title>The genome of the ammonia-oxidizing Candidatus Nitrososphaera gargensis: insights into metabolic versatility and environmental adaptations.</title>
        <authorList>
            <person name="Spang A."/>
            <person name="Poehlein A."/>
            <person name="Offre P."/>
            <person name="Zumbragel S."/>
            <person name="Haider S."/>
            <person name="Rychlik N."/>
            <person name="Nowka B."/>
            <person name="Schmeisser C."/>
            <person name="Lebedeva E.V."/>
            <person name="Rattei T."/>
            <person name="Bohm C."/>
            <person name="Schmid M."/>
            <person name="Galushko A."/>
            <person name="Hatzenpichler R."/>
            <person name="Weinmaier T."/>
            <person name="Daniel R."/>
            <person name="Schleper C."/>
            <person name="Spieck E."/>
            <person name="Streit W."/>
            <person name="Wagner M."/>
        </authorList>
    </citation>
    <scope>NUCLEOTIDE SEQUENCE [LARGE SCALE GENOMIC DNA]</scope>
    <source>
        <strain evidence="2">Ga9.2</strain>
    </source>
</reference>
<dbReference type="InParanoid" id="K0ICF8"/>
<dbReference type="HOGENOM" id="CLU_037990_9_0_2"/>
<dbReference type="Gene3D" id="3.40.50.150">
    <property type="entry name" value="Vaccinia Virus protein VP39"/>
    <property type="match status" value="1"/>
</dbReference>
<dbReference type="KEGG" id="nga:Ngar_c21300"/>
<dbReference type="PANTHER" id="PTHR43591">
    <property type="entry name" value="METHYLTRANSFERASE"/>
    <property type="match status" value="1"/>
</dbReference>